<feature type="compositionally biased region" description="Gly residues" evidence="1">
    <location>
        <begin position="269"/>
        <end position="282"/>
    </location>
</feature>
<sequence>MANLEAASRHPASRHSSISDLRLARLPEPAFAEAADDGSNRGTPRLHSDRPIRPWPGSDPSLPPPPQGPSQRSDAHALTSRVSLTHGSGDPSRAEDPALAPSGLGLALANSAPAPQQVSGQDDLQQVNRSLMQLVLEARASRRGSRPVSVASAADIAEFRSGSWEPPAPHADAAPGPDDRPRAHASPEAGAAGASGALASRDPRSVHRRDSEPVSSHAADYARHRRHSNVAVAPAPPIASSVSFHSERHVPPPSAASHPPRQPSAGHPQGFGGFGQQGGGGMLNASSLLLTMPPPGPTTSSATTANGDPSSIRAPRPVNGRATNIFALWNTRNTR</sequence>
<accession>A0A9P3GAG2</accession>
<feature type="region of interest" description="Disordered" evidence="1">
    <location>
        <begin position="1"/>
        <end position="125"/>
    </location>
</feature>
<organism evidence="2 3">
    <name type="scientific">Phanerochaete sordida</name>
    <dbReference type="NCBI Taxonomy" id="48140"/>
    <lineage>
        <taxon>Eukaryota</taxon>
        <taxon>Fungi</taxon>
        <taxon>Dikarya</taxon>
        <taxon>Basidiomycota</taxon>
        <taxon>Agaricomycotina</taxon>
        <taxon>Agaricomycetes</taxon>
        <taxon>Polyporales</taxon>
        <taxon>Phanerochaetaceae</taxon>
        <taxon>Phanerochaete</taxon>
    </lineage>
</organism>
<feature type="compositionally biased region" description="Low complexity" evidence="1">
    <location>
        <begin position="184"/>
        <end position="200"/>
    </location>
</feature>
<comment type="caution">
    <text evidence="2">The sequence shown here is derived from an EMBL/GenBank/DDBJ whole genome shotgun (WGS) entry which is preliminary data.</text>
</comment>
<feature type="compositionally biased region" description="Low complexity" evidence="1">
    <location>
        <begin position="255"/>
        <end position="265"/>
    </location>
</feature>
<evidence type="ECO:0000256" key="1">
    <source>
        <dbReference type="SAM" id="MobiDB-lite"/>
    </source>
</evidence>
<feature type="compositionally biased region" description="Low complexity" evidence="1">
    <location>
        <begin position="97"/>
        <end position="115"/>
    </location>
</feature>
<name>A0A9P3GAG2_9APHY</name>
<proteinExistence type="predicted"/>
<dbReference type="OrthoDB" id="10637400at2759"/>
<reference evidence="2 3" key="1">
    <citation type="submission" date="2021-08" db="EMBL/GenBank/DDBJ databases">
        <title>Draft Genome Sequence of Phanerochaete sordida strain YK-624.</title>
        <authorList>
            <person name="Mori T."/>
            <person name="Dohra H."/>
            <person name="Suzuki T."/>
            <person name="Kawagishi H."/>
            <person name="Hirai H."/>
        </authorList>
    </citation>
    <scope>NUCLEOTIDE SEQUENCE [LARGE SCALE GENOMIC DNA]</scope>
    <source>
        <strain evidence="2 3">YK-624</strain>
    </source>
</reference>
<feature type="region of interest" description="Disordered" evidence="1">
    <location>
        <begin position="159"/>
        <end position="319"/>
    </location>
</feature>
<keyword evidence="3" id="KW-1185">Reference proteome</keyword>
<gene>
    <name evidence="2" type="ORF">PsYK624_085720</name>
</gene>
<feature type="compositionally biased region" description="Low complexity" evidence="1">
    <location>
        <begin position="230"/>
        <end position="243"/>
    </location>
</feature>
<evidence type="ECO:0000313" key="3">
    <source>
        <dbReference type="Proteomes" id="UP000703269"/>
    </source>
</evidence>
<evidence type="ECO:0000313" key="2">
    <source>
        <dbReference type="EMBL" id="GJE92418.1"/>
    </source>
</evidence>
<dbReference type="Proteomes" id="UP000703269">
    <property type="component" value="Unassembled WGS sequence"/>
</dbReference>
<protein>
    <submittedName>
        <fullName evidence="2">Uncharacterized protein</fullName>
    </submittedName>
</protein>
<dbReference type="AlphaFoldDB" id="A0A9P3GAG2"/>
<feature type="compositionally biased region" description="Polar residues" evidence="1">
    <location>
        <begin position="116"/>
        <end position="125"/>
    </location>
</feature>
<dbReference type="EMBL" id="BPQB01000026">
    <property type="protein sequence ID" value="GJE92418.1"/>
    <property type="molecule type" value="Genomic_DNA"/>
</dbReference>
<feature type="compositionally biased region" description="Basic and acidic residues" evidence="1">
    <location>
        <begin position="201"/>
        <end position="212"/>
    </location>
</feature>